<evidence type="ECO:0000313" key="2">
    <source>
        <dbReference type="Proteomes" id="UP000000599"/>
    </source>
</evidence>
<reference evidence="1 2" key="1">
    <citation type="journal article" date="2004" name="Nature">
        <title>Genome evolution in yeasts.</title>
        <authorList>
            <consortium name="Genolevures"/>
            <person name="Dujon B."/>
            <person name="Sherman D."/>
            <person name="Fischer G."/>
            <person name="Durrens P."/>
            <person name="Casaregola S."/>
            <person name="Lafontaine I."/>
            <person name="de Montigny J."/>
            <person name="Marck C."/>
            <person name="Neuveglise C."/>
            <person name="Talla E."/>
            <person name="Goffard N."/>
            <person name="Frangeul L."/>
            <person name="Aigle M."/>
            <person name="Anthouard V."/>
            <person name="Babour A."/>
            <person name="Barbe V."/>
            <person name="Barnay S."/>
            <person name="Blanchin S."/>
            <person name="Beckerich J.M."/>
            <person name="Beyne E."/>
            <person name="Bleykasten C."/>
            <person name="Boisrame A."/>
            <person name="Boyer J."/>
            <person name="Cattolico L."/>
            <person name="Confanioleri F."/>
            <person name="de Daruvar A."/>
            <person name="Despons L."/>
            <person name="Fabre E."/>
            <person name="Fairhead C."/>
            <person name="Ferry-Dumazet H."/>
            <person name="Groppi A."/>
            <person name="Hantraye F."/>
            <person name="Hennequin C."/>
            <person name="Jauniaux N."/>
            <person name="Joyet P."/>
            <person name="Kachouri R."/>
            <person name="Kerrest A."/>
            <person name="Koszul R."/>
            <person name="Lemaire M."/>
            <person name="Lesur I."/>
            <person name="Ma L."/>
            <person name="Muller H."/>
            <person name="Nicaud J.M."/>
            <person name="Nikolski M."/>
            <person name="Oztas S."/>
            <person name="Ozier-Kalogeropoulos O."/>
            <person name="Pellenz S."/>
            <person name="Potier S."/>
            <person name="Richard G.F."/>
            <person name="Straub M.L."/>
            <person name="Suleau A."/>
            <person name="Swennene D."/>
            <person name="Tekaia F."/>
            <person name="Wesolowski-Louvel M."/>
            <person name="Westhof E."/>
            <person name="Wirth B."/>
            <person name="Zeniou-Meyer M."/>
            <person name="Zivanovic I."/>
            <person name="Bolotin-Fukuhara M."/>
            <person name="Thierry A."/>
            <person name="Bouchier C."/>
            <person name="Caudron B."/>
            <person name="Scarpelli C."/>
            <person name="Gaillardin C."/>
            <person name="Weissenbach J."/>
            <person name="Wincker P."/>
            <person name="Souciet J.L."/>
        </authorList>
    </citation>
    <scope>NUCLEOTIDE SEQUENCE [LARGE SCALE GENOMIC DNA]</scope>
    <source>
        <strain evidence="2">ATCC 36239 / CBS 767 / BCRC 21394 / JCM 1990 / NBRC 0083 / IGC 2968</strain>
    </source>
</reference>
<evidence type="ECO:0000313" key="1">
    <source>
        <dbReference type="EMBL" id="CAG88152.1"/>
    </source>
</evidence>
<dbReference type="Proteomes" id="UP000000599">
    <property type="component" value="Chromosome E"/>
</dbReference>
<dbReference type="RefSeq" id="XP_459910.1">
    <property type="nucleotide sequence ID" value="XM_459910.1"/>
</dbReference>
<sequence>MWGPGPEKCSEIVAGELQSEEPDRRFGGPSRFDVWKSWPVGFLPAAGLYESLL</sequence>
<dbReference type="VEuPathDB" id="FungiDB:DEHA2E13904g"/>
<gene>
    <name evidence="1" type="ordered locus">DEHA2E13904g</name>
</gene>
<dbReference type="GeneID" id="2902647"/>
<accession>Q6BPG0</accession>
<dbReference type="KEGG" id="dha:DEHA2E13904g"/>
<name>Q6BPG0_DEBHA</name>
<keyword evidence="2" id="KW-1185">Reference proteome</keyword>
<organism evidence="1 2">
    <name type="scientific">Debaryomyces hansenii (strain ATCC 36239 / CBS 767 / BCRC 21394 / JCM 1990 / NBRC 0083 / IGC 2968)</name>
    <name type="common">Yeast</name>
    <name type="synonym">Torulaspora hansenii</name>
    <dbReference type="NCBI Taxonomy" id="284592"/>
    <lineage>
        <taxon>Eukaryota</taxon>
        <taxon>Fungi</taxon>
        <taxon>Dikarya</taxon>
        <taxon>Ascomycota</taxon>
        <taxon>Saccharomycotina</taxon>
        <taxon>Pichiomycetes</taxon>
        <taxon>Debaryomycetaceae</taxon>
        <taxon>Debaryomyces</taxon>
    </lineage>
</organism>
<dbReference type="HOGENOM" id="CLU_3068633_0_0_1"/>
<dbReference type="EMBL" id="CR382137">
    <property type="protein sequence ID" value="CAG88152.1"/>
    <property type="molecule type" value="Genomic_DNA"/>
</dbReference>
<protein>
    <submittedName>
        <fullName evidence="1">DEHA2E13904p</fullName>
    </submittedName>
</protein>
<dbReference type="AlphaFoldDB" id="Q6BPG0"/>
<dbReference type="InParanoid" id="Q6BPG0"/>
<proteinExistence type="predicted"/>